<organism evidence="1 2">
    <name type="scientific">Dictyostelium firmibasis</name>
    <dbReference type="NCBI Taxonomy" id="79012"/>
    <lineage>
        <taxon>Eukaryota</taxon>
        <taxon>Amoebozoa</taxon>
        <taxon>Evosea</taxon>
        <taxon>Eumycetozoa</taxon>
        <taxon>Dictyostelia</taxon>
        <taxon>Dictyosteliales</taxon>
        <taxon>Dictyosteliaceae</taxon>
        <taxon>Dictyostelium</taxon>
    </lineage>
</organism>
<comment type="caution">
    <text evidence="1">The sequence shown here is derived from an EMBL/GenBank/DDBJ whole genome shotgun (WGS) entry which is preliminary data.</text>
</comment>
<gene>
    <name evidence="1" type="ORF">RB653_002560</name>
</gene>
<accession>A0AAN7TWM8</accession>
<dbReference type="SUPFAM" id="SSF55729">
    <property type="entry name" value="Acyl-CoA N-acyltransferases (Nat)"/>
    <property type="match status" value="1"/>
</dbReference>
<dbReference type="Proteomes" id="UP001344447">
    <property type="component" value="Unassembled WGS sequence"/>
</dbReference>
<dbReference type="AlphaFoldDB" id="A0AAN7TWM8"/>
<protein>
    <submittedName>
        <fullName evidence="1">Uncharacterized protein</fullName>
    </submittedName>
</protein>
<dbReference type="EMBL" id="JAVFKY010000004">
    <property type="protein sequence ID" value="KAK5577617.1"/>
    <property type="molecule type" value="Genomic_DNA"/>
</dbReference>
<evidence type="ECO:0000313" key="1">
    <source>
        <dbReference type="EMBL" id="KAK5577617.1"/>
    </source>
</evidence>
<dbReference type="Gene3D" id="3.40.630.30">
    <property type="match status" value="1"/>
</dbReference>
<evidence type="ECO:0000313" key="2">
    <source>
        <dbReference type="Proteomes" id="UP001344447"/>
    </source>
</evidence>
<reference evidence="1 2" key="1">
    <citation type="submission" date="2023-11" db="EMBL/GenBank/DDBJ databases">
        <title>Dfirmibasis_genome.</title>
        <authorList>
            <person name="Edelbroek B."/>
            <person name="Kjellin J."/>
            <person name="Jerlstrom-Hultqvist J."/>
            <person name="Soderbom F."/>
        </authorList>
    </citation>
    <scope>NUCLEOTIDE SEQUENCE [LARGE SCALE GENOMIC DNA]</scope>
    <source>
        <strain evidence="1 2">TNS-C-14</strain>
    </source>
</reference>
<dbReference type="InterPro" id="IPR016181">
    <property type="entry name" value="Acyl_CoA_acyltransferase"/>
</dbReference>
<sequence length="69" mass="8317">MNRLFKKFDKEHKRCYIECSNDANVQFYLKHGFEILSEHKLPHIEHENVPESDVPKITFMHRLPKSSTF</sequence>
<name>A0AAN7TWM8_9MYCE</name>
<keyword evidence="2" id="KW-1185">Reference proteome</keyword>
<proteinExistence type="predicted"/>